<sequence>MYYGLSSAARSFCSDYTFAHLSDGHDVHLLAFFATFFFFFFSFFLSCTARLSRSFRCCCGSSHAYDGALSTVHSRPPGNSFYMDTAILRVIVIS</sequence>
<dbReference type="Proteomes" id="UP000184499">
    <property type="component" value="Unassembled WGS sequence"/>
</dbReference>
<reference evidence="3" key="1">
    <citation type="journal article" date="2017" name="Genome Biol.">
        <title>Comparative genomics reveals high biological diversity and specific adaptations in the industrially and medically important fungal genus Aspergillus.</title>
        <authorList>
            <person name="de Vries R.P."/>
            <person name="Riley R."/>
            <person name="Wiebenga A."/>
            <person name="Aguilar-Osorio G."/>
            <person name="Amillis S."/>
            <person name="Uchima C.A."/>
            <person name="Anderluh G."/>
            <person name="Asadollahi M."/>
            <person name="Askin M."/>
            <person name="Barry K."/>
            <person name="Battaglia E."/>
            <person name="Bayram O."/>
            <person name="Benocci T."/>
            <person name="Braus-Stromeyer S.A."/>
            <person name="Caldana C."/>
            <person name="Canovas D."/>
            <person name="Cerqueira G.C."/>
            <person name="Chen F."/>
            <person name="Chen W."/>
            <person name="Choi C."/>
            <person name="Clum A."/>
            <person name="Dos Santos R.A."/>
            <person name="Damasio A.R."/>
            <person name="Diallinas G."/>
            <person name="Emri T."/>
            <person name="Fekete E."/>
            <person name="Flipphi M."/>
            <person name="Freyberg S."/>
            <person name="Gallo A."/>
            <person name="Gournas C."/>
            <person name="Habgood R."/>
            <person name="Hainaut M."/>
            <person name="Harispe M.L."/>
            <person name="Henrissat B."/>
            <person name="Hilden K.S."/>
            <person name="Hope R."/>
            <person name="Hossain A."/>
            <person name="Karabika E."/>
            <person name="Karaffa L."/>
            <person name="Karanyi Z."/>
            <person name="Krasevec N."/>
            <person name="Kuo A."/>
            <person name="Kusch H."/>
            <person name="LaButti K."/>
            <person name="Lagendijk E.L."/>
            <person name="Lapidus A."/>
            <person name="Levasseur A."/>
            <person name="Lindquist E."/>
            <person name="Lipzen A."/>
            <person name="Logrieco A.F."/>
            <person name="MacCabe A."/>
            <person name="Maekelae M.R."/>
            <person name="Malavazi I."/>
            <person name="Melin P."/>
            <person name="Meyer V."/>
            <person name="Mielnichuk N."/>
            <person name="Miskei M."/>
            <person name="Molnar A.P."/>
            <person name="Mule G."/>
            <person name="Ngan C.Y."/>
            <person name="Orejas M."/>
            <person name="Orosz E."/>
            <person name="Ouedraogo J.P."/>
            <person name="Overkamp K.M."/>
            <person name="Park H.-S."/>
            <person name="Perrone G."/>
            <person name="Piumi F."/>
            <person name="Punt P.J."/>
            <person name="Ram A.F."/>
            <person name="Ramon A."/>
            <person name="Rauscher S."/>
            <person name="Record E."/>
            <person name="Riano-Pachon D.M."/>
            <person name="Robert V."/>
            <person name="Roehrig J."/>
            <person name="Ruller R."/>
            <person name="Salamov A."/>
            <person name="Salih N.S."/>
            <person name="Samson R.A."/>
            <person name="Sandor E."/>
            <person name="Sanguinetti M."/>
            <person name="Schuetze T."/>
            <person name="Sepcic K."/>
            <person name="Shelest E."/>
            <person name="Sherlock G."/>
            <person name="Sophianopoulou V."/>
            <person name="Squina F.M."/>
            <person name="Sun H."/>
            <person name="Susca A."/>
            <person name="Todd R.B."/>
            <person name="Tsang A."/>
            <person name="Unkles S.E."/>
            <person name="van de Wiele N."/>
            <person name="van Rossen-Uffink D."/>
            <person name="Oliveira J.V."/>
            <person name="Vesth T.C."/>
            <person name="Visser J."/>
            <person name="Yu J.-H."/>
            <person name="Zhou M."/>
            <person name="Andersen M.R."/>
            <person name="Archer D.B."/>
            <person name="Baker S.E."/>
            <person name="Benoit I."/>
            <person name="Brakhage A.A."/>
            <person name="Braus G.H."/>
            <person name="Fischer R."/>
            <person name="Frisvad J.C."/>
            <person name="Goldman G.H."/>
            <person name="Houbraken J."/>
            <person name="Oakley B."/>
            <person name="Pocsi I."/>
            <person name="Scazzocchio C."/>
            <person name="Seiboth B."/>
            <person name="vanKuyk P.A."/>
            <person name="Wortman J."/>
            <person name="Dyer P.S."/>
            <person name="Grigoriev I.V."/>
        </authorList>
    </citation>
    <scope>NUCLEOTIDE SEQUENCE [LARGE SCALE GENOMIC DNA]</scope>
    <source>
        <strain evidence="3">CBS 101740 / IMI 381727 / IBT 21946</strain>
    </source>
</reference>
<organism evidence="2 3">
    <name type="scientific">Aspergillus brasiliensis (strain CBS 101740 / IMI 381727 / IBT 21946)</name>
    <dbReference type="NCBI Taxonomy" id="767769"/>
    <lineage>
        <taxon>Eukaryota</taxon>
        <taxon>Fungi</taxon>
        <taxon>Dikarya</taxon>
        <taxon>Ascomycota</taxon>
        <taxon>Pezizomycotina</taxon>
        <taxon>Eurotiomycetes</taxon>
        <taxon>Eurotiomycetidae</taxon>
        <taxon>Eurotiales</taxon>
        <taxon>Aspergillaceae</taxon>
        <taxon>Aspergillus</taxon>
        <taxon>Aspergillus subgen. Circumdati</taxon>
    </lineage>
</organism>
<dbReference type="EMBL" id="KV878690">
    <property type="protein sequence ID" value="OJJ68525.1"/>
    <property type="molecule type" value="Genomic_DNA"/>
</dbReference>
<feature type="transmembrane region" description="Helical" evidence="1">
    <location>
        <begin position="27"/>
        <end position="46"/>
    </location>
</feature>
<evidence type="ECO:0000313" key="2">
    <source>
        <dbReference type="EMBL" id="OJJ68525.1"/>
    </source>
</evidence>
<keyword evidence="1" id="KW-0812">Transmembrane</keyword>
<dbReference type="GeneID" id="93575261"/>
<dbReference type="AlphaFoldDB" id="A0A1L9UA22"/>
<proteinExistence type="predicted"/>
<keyword evidence="1" id="KW-1133">Transmembrane helix</keyword>
<gene>
    <name evidence="2" type="ORF">ASPBRDRAFT_304126</name>
</gene>
<accession>A0A1L9UA22</accession>
<name>A0A1L9UA22_ASPBC</name>
<dbReference type="VEuPathDB" id="FungiDB:ASPBRDRAFT_304126"/>
<protein>
    <submittedName>
        <fullName evidence="2">Uncharacterized protein</fullName>
    </submittedName>
</protein>
<evidence type="ECO:0000256" key="1">
    <source>
        <dbReference type="SAM" id="Phobius"/>
    </source>
</evidence>
<keyword evidence="3" id="KW-1185">Reference proteome</keyword>
<dbReference type="RefSeq" id="XP_067475774.1">
    <property type="nucleotide sequence ID" value="XM_067622773.1"/>
</dbReference>
<keyword evidence="1" id="KW-0472">Membrane</keyword>
<evidence type="ECO:0000313" key="3">
    <source>
        <dbReference type="Proteomes" id="UP000184499"/>
    </source>
</evidence>